<sequence>MVSYLSSEPKLLKLRFNKRCYSLLHNAIIRPEHLENFYRTYRFPKNPFFPLFFLIKRDYLTERENRKLERQEYIRKGLSRLPAFIKVIFTLCSRLEKQMTGRDSCPVYRKTFLPATKKRTDEYGKFTHGDWMDFFDAYLDKLAVEYEHLPLKKVEYLGAAMALRWEPDPEYRKPSAETVNRQYRELSKEYHPDRGGNSRYFIKVKWAKDYFTD</sequence>
<feature type="domain" description="J" evidence="1">
    <location>
        <begin position="152"/>
        <end position="213"/>
    </location>
</feature>
<proteinExistence type="predicted"/>
<keyword evidence="3" id="KW-1185">Reference proteome</keyword>
<organism evidence="2 3">
    <name type="scientific">Spirochaeta isovalerica</name>
    <dbReference type="NCBI Taxonomy" id="150"/>
    <lineage>
        <taxon>Bacteria</taxon>
        <taxon>Pseudomonadati</taxon>
        <taxon>Spirochaetota</taxon>
        <taxon>Spirochaetia</taxon>
        <taxon>Spirochaetales</taxon>
        <taxon>Spirochaetaceae</taxon>
        <taxon>Spirochaeta</taxon>
    </lineage>
</organism>
<dbReference type="InterPro" id="IPR036869">
    <property type="entry name" value="J_dom_sf"/>
</dbReference>
<dbReference type="Gene3D" id="1.10.287.110">
    <property type="entry name" value="DnaJ domain"/>
    <property type="match status" value="1"/>
</dbReference>
<gene>
    <name evidence="2" type="ORF">HNR50_002012</name>
</gene>
<reference evidence="2 3" key="1">
    <citation type="submission" date="2020-08" db="EMBL/GenBank/DDBJ databases">
        <title>Genomic Encyclopedia of Type Strains, Phase IV (KMG-IV): sequencing the most valuable type-strain genomes for metagenomic binning, comparative biology and taxonomic classification.</title>
        <authorList>
            <person name="Goeker M."/>
        </authorList>
    </citation>
    <scope>NUCLEOTIDE SEQUENCE [LARGE SCALE GENOMIC DNA]</scope>
    <source>
        <strain evidence="2 3">DSM 2461</strain>
    </source>
</reference>
<comment type="caution">
    <text evidence="2">The sequence shown here is derived from an EMBL/GenBank/DDBJ whole genome shotgun (WGS) entry which is preliminary data.</text>
</comment>
<dbReference type="InterPro" id="IPR001623">
    <property type="entry name" value="DnaJ_domain"/>
</dbReference>
<protein>
    <recommendedName>
        <fullName evidence="1">J domain-containing protein</fullName>
    </recommendedName>
</protein>
<name>A0A841RBS1_9SPIO</name>
<evidence type="ECO:0000259" key="1">
    <source>
        <dbReference type="PROSITE" id="PS50076"/>
    </source>
</evidence>
<dbReference type="AlphaFoldDB" id="A0A841RBS1"/>
<dbReference type="PROSITE" id="PS50076">
    <property type="entry name" value="DNAJ_2"/>
    <property type="match status" value="1"/>
</dbReference>
<dbReference type="EMBL" id="JACHGJ010000003">
    <property type="protein sequence ID" value="MBB6480349.1"/>
    <property type="molecule type" value="Genomic_DNA"/>
</dbReference>
<dbReference type="Proteomes" id="UP000587760">
    <property type="component" value="Unassembled WGS sequence"/>
</dbReference>
<dbReference type="RefSeq" id="WP_184746506.1">
    <property type="nucleotide sequence ID" value="NZ_JACHGJ010000003.1"/>
</dbReference>
<evidence type="ECO:0000313" key="3">
    <source>
        <dbReference type="Proteomes" id="UP000587760"/>
    </source>
</evidence>
<dbReference type="SUPFAM" id="SSF46565">
    <property type="entry name" value="Chaperone J-domain"/>
    <property type="match status" value="1"/>
</dbReference>
<evidence type="ECO:0000313" key="2">
    <source>
        <dbReference type="EMBL" id="MBB6480349.1"/>
    </source>
</evidence>
<accession>A0A841RBS1</accession>